<dbReference type="EMBL" id="NGFN01000008">
    <property type="protein sequence ID" value="OUD04734.1"/>
    <property type="molecule type" value="Genomic_DNA"/>
</dbReference>
<keyword evidence="1" id="KW-0472">Membrane</keyword>
<feature type="transmembrane region" description="Helical" evidence="1">
    <location>
        <begin position="46"/>
        <end position="79"/>
    </location>
</feature>
<evidence type="ECO:0000256" key="1">
    <source>
        <dbReference type="SAM" id="Phobius"/>
    </source>
</evidence>
<keyword evidence="1" id="KW-1133">Transmembrane helix</keyword>
<proteinExistence type="predicted"/>
<name>A0A243SAH5_9ACTN</name>
<dbReference type="Pfam" id="PF11750">
    <property type="entry name" value="DUF3307"/>
    <property type="match status" value="1"/>
</dbReference>
<dbReference type="AlphaFoldDB" id="A0A243SAH5"/>
<reference evidence="2 3" key="1">
    <citation type="submission" date="2017-05" db="EMBL/GenBank/DDBJ databases">
        <title>Biotechnological potential of actinobacteria isolated from South African environments.</title>
        <authorList>
            <person name="Le Roes-Hill M."/>
            <person name="Prins A."/>
            <person name="Durrell K.A."/>
        </authorList>
    </citation>
    <scope>NUCLEOTIDE SEQUENCE [LARGE SCALE GENOMIC DNA]</scope>
    <source>
        <strain evidence="2 3">HMC13</strain>
    </source>
</reference>
<comment type="caution">
    <text evidence="2">The sequence shown here is derived from an EMBL/GenBank/DDBJ whole genome shotgun (WGS) entry which is preliminary data.</text>
</comment>
<evidence type="ECO:0000313" key="3">
    <source>
        <dbReference type="Proteomes" id="UP000195105"/>
    </source>
</evidence>
<protein>
    <recommendedName>
        <fullName evidence="4">DUF3307 domain-containing protein</fullName>
    </recommendedName>
</protein>
<gene>
    <name evidence="2" type="ORF">CA983_02615</name>
</gene>
<keyword evidence="1" id="KW-0812">Transmembrane</keyword>
<accession>A0A243SAH5</accession>
<sequence length="132" mass="13948">MFAPVFILLYVAHLLADYPLQTDHQADHKAEQSAAGWRANLAHAAIHVAVSALLLGLGALLLNLSVAPVPAAAGLLWIGASHSLIDRRRGVQWWMKNTGQPEFLKHGGAAHVDQTAHIAALTVAALAITTTA</sequence>
<dbReference type="InterPro" id="IPR021737">
    <property type="entry name" value="Phage_phiKZ_Orf197"/>
</dbReference>
<keyword evidence="3" id="KW-1185">Reference proteome</keyword>
<organism evidence="2 3">
    <name type="scientific">Streptomyces swartbergensis</name>
    <dbReference type="NCBI Taxonomy" id="487165"/>
    <lineage>
        <taxon>Bacteria</taxon>
        <taxon>Bacillati</taxon>
        <taxon>Actinomycetota</taxon>
        <taxon>Actinomycetes</taxon>
        <taxon>Kitasatosporales</taxon>
        <taxon>Streptomycetaceae</taxon>
        <taxon>Streptomyces</taxon>
    </lineage>
</organism>
<evidence type="ECO:0000313" key="2">
    <source>
        <dbReference type="EMBL" id="OUD04734.1"/>
    </source>
</evidence>
<dbReference type="Proteomes" id="UP000195105">
    <property type="component" value="Unassembled WGS sequence"/>
</dbReference>
<evidence type="ECO:0008006" key="4">
    <source>
        <dbReference type="Google" id="ProtNLM"/>
    </source>
</evidence>